<accession>A0A1E4RR65</accession>
<evidence type="ECO:0000313" key="3">
    <source>
        <dbReference type="Proteomes" id="UP000095085"/>
    </source>
</evidence>
<dbReference type="SUPFAM" id="SSF48097">
    <property type="entry name" value="Regulator of G-protein signaling, RGS"/>
    <property type="match status" value="1"/>
</dbReference>
<dbReference type="InterPro" id="IPR044926">
    <property type="entry name" value="RGS_subdomain_2"/>
</dbReference>
<feature type="compositionally biased region" description="Low complexity" evidence="1">
    <location>
        <begin position="21"/>
        <end position="40"/>
    </location>
</feature>
<feature type="compositionally biased region" description="Low complexity" evidence="1">
    <location>
        <begin position="490"/>
        <end position="499"/>
    </location>
</feature>
<feature type="compositionally biased region" description="Basic residues" evidence="1">
    <location>
        <begin position="183"/>
        <end position="199"/>
    </location>
</feature>
<feature type="region of interest" description="Disordered" evidence="1">
    <location>
        <begin position="252"/>
        <end position="291"/>
    </location>
</feature>
<dbReference type="GeneID" id="30997739"/>
<dbReference type="InterPro" id="IPR036305">
    <property type="entry name" value="RGS_sf"/>
</dbReference>
<feature type="compositionally biased region" description="Polar residues" evidence="1">
    <location>
        <begin position="406"/>
        <end position="418"/>
    </location>
</feature>
<feature type="compositionally biased region" description="Polar residues" evidence="1">
    <location>
        <begin position="380"/>
        <end position="396"/>
    </location>
</feature>
<keyword evidence="3" id="KW-1185">Reference proteome</keyword>
<protein>
    <recommendedName>
        <fullName evidence="4">RGS domain-containing protein</fullName>
    </recommendedName>
</protein>
<feature type="region of interest" description="Disordered" evidence="1">
    <location>
        <begin position="521"/>
        <end position="576"/>
    </location>
</feature>
<proteinExistence type="predicted"/>
<feature type="region of interest" description="Disordered" evidence="1">
    <location>
        <begin position="178"/>
        <end position="206"/>
    </location>
</feature>
<evidence type="ECO:0000313" key="2">
    <source>
        <dbReference type="EMBL" id="ODV69769.1"/>
    </source>
</evidence>
<dbReference type="Proteomes" id="UP000095085">
    <property type="component" value="Unassembled WGS sequence"/>
</dbReference>
<evidence type="ECO:0000256" key="1">
    <source>
        <dbReference type="SAM" id="MobiDB-lite"/>
    </source>
</evidence>
<name>A0A1E4RR65_9ASCO</name>
<dbReference type="EMBL" id="KV454538">
    <property type="protein sequence ID" value="ODV69769.1"/>
    <property type="molecule type" value="Genomic_DNA"/>
</dbReference>
<gene>
    <name evidence="2" type="ORF">HYPBUDRAFT_236395</name>
</gene>
<dbReference type="Gene3D" id="1.10.167.10">
    <property type="entry name" value="Regulator of G-protein Signalling 4, domain 2"/>
    <property type="match status" value="1"/>
</dbReference>
<feature type="region of interest" description="Disordered" evidence="1">
    <location>
        <begin position="1"/>
        <end position="61"/>
    </location>
</feature>
<feature type="region of interest" description="Disordered" evidence="1">
    <location>
        <begin position="472"/>
        <end position="505"/>
    </location>
</feature>
<feature type="compositionally biased region" description="Low complexity" evidence="1">
    <location>
        <begin position="548"/>
        <end position="561"/>
    </location>
</feature>
<evidence type="ECO:0008006" key="4">
    <source>
        <dbReference type="Google" id="ProtNLM"/>
    </source>
</evidence>
<feature type="compositionally biased region" description="Polar residues" evidence="1">
    <location>
        <begin position="49"/>
        <end position="61"/>
    </location>
</feature>
<feature type="region of interest" description="Disordered" evidence="1">
    <location>
        <begin position="380"/>
        <end position="439"/>
    </location>
</feature>
<organism evidence="2 3">
    <name type="scientific">Hyphopichia burtonii NRRL Y-1933</name>
    <dbReference type="NCBI Taxonomy" id="984485"/>
    <lineage>
        <taxon>Eukaryota</taxon>
        <taxon>Fungi</taxon>
        <taxon>Dikarya</taxon>
        <taxon>Ascomycota</taxon>
        <taxon>Saccharomycotina</taxon>
        <taxon>Pichiomycetes</taxon>
        <taxon>Debaryomycetaceae</taxon>
        <taxon>Hyphopichia</taxon>
    </lineage>
</organism>
<feature type="compositionally biased region" description="Low complexity" evidence="1">
    <location>
        <begin position="426"/>
        <end position="436"/>
    </location>
</feature>
<feature type="compositionally biased region" description="Polar residues" evidence="1">
    <location>
        <begin position="523"/>
        <end position="547"/>
    </location>
</feature>
<dbReference type="RefSeq" id="XP_020078836.1">
    <property type="nucleotide sequence ID" value="XM_020223190.1"/>
</dbReference>
<dbReference type="OrthoDB" id="4097096at2759"/>
<reference evidence="3" key="1">
    <citation type="submission" date="2016-05" db="EMBL/GenBank/DDBJ databases">
        <title>Comparative genomics of biotechnologically important yeasts.</title>
        <authorList>
            <consortium name="DOE Joint Genome Institute"/>
            <person name="Riley R."/>
            <person name="Haridas S."/>
            <person name="Wolfe K.H."/>
            <person name="Lopes M.R."/>
            <person name="Hittinger C.T."/>
            <person name="Goker M."/>
            <person name="Salamov A."/>
            <person name="Wisecaver J."/>
            <person name="Long T.M."/>
            <person name="Aerts A.L."/>
            <person name="Barry K."/>
            <person name="Choi C."/>
            <person name="Clum A."/>
            <person name="Coughlan A.Y."/>
            <person name="Deshpande S."/>
            <person name="Douglass A.P."/>
            <person name="Hanson S.J."/>
            <person name="Klenk H.-P."/>
            <person name="Labutti K."/>
            <person name="Lapidus A."/>
            <person name="Lindquist E."/>
            <person name="Lipzen A."/>
            <person name="Meier-Kolthoff J.P."/>
            <person name="Ohm R.A."/>
            <person name="Otillar R.P."/>
            <person name="Pangilinan J."/>
            <person name="Peng Y."/>
            <person name="Rokas A."/>
            <person name="Rosa C.A."/>
            <person name="Scheuner C."/>
            <person name="Sibirny A.A."/>
            <person name="Slot J.C."/>
            <person name="Stielow J.B."/>
            <person name="Sun H."/>
            <person name="Kurtzman C.P."/>
            <person name="Blackwell M."/>
            <person name="Grigoriev I.V."/>
            <person name="Jeffries T.W."/>
        </authorList>
    </citation>
    <scope>NUCLEOTIDE SEQUENCE [LARGE SCALE GENOMIC DNA]</scope>
    <source>
        <strain evidence="3">NRRL Y-1933</strain>
    </source>
</reference>
<dbReference type="AlphaFoldDB" id="A0A1E4RR65"/>
<sequence length="612" mass="68263">MSYPSGFNYQAPIPKKAPPTSLNSQYNYSSNSSYSNSPSTSPVPDKNGQLGNSFMSEKSVNSSGASMAGSVSTILPSGGGSETTVPSLEELLDDCFHDAINQPLSANRKQMVNNFEKYMATLHTQENLSFVIEIFKYEYYYDKIFPNHLETLKLTSPSPLHYSNSFLNRSLDKSLDNLPYPTKKFKNKNRSRYHQRKKSSNSIKSEDHEPTLVFVSTIDDLGNEDEFASIRAINNPTPNSSMMNQAWDSLRESNLSDDDDDDQNKSIISISDDDSHLDSSPENPNNPTKKLTFEERQLLTNQWDLILNNYIYHDSPEQINISQKSSKEILDEDHKDDDDDNKIHNPIKLMRAKNEILQIIKENAYLSFIKKNRSLKLDSLQDSNSLPNCCQKSSKSNIHDHHLSPVSPNSLHNQSISPPNFIPKASSSSSPKLSNSPIDLSSNLKKKSIKFSNSPHDHNDIIFGDEDNDFSRYSSSPKLIPNEKPPPPASSSTSPQLSSFDKSVTQSSSISNLLGHLKIHTGKSPNSYSPSHSAGSTPTTQPNLSFPRSNSNPQNRNRSGSLINQQSNAFDNVVTPVRPESSMANLSSENSGTIFKFGKIWKSKKKQPSQEN</sequence>